<feature type="compositionally biased region" description="Low complexity" evidence="1">
    <location>
        <begin position="375"/>
        <end position="387"/>
    </location>
</feature>
<dbReference type="EMBL" id="JARPOI010000011">
    <property type="protein sequence ID" value="KAJ9168036.1"/>
    <property type="molecule type" value="Genomic_DNA"/>
</dbReference>
<organism evidence="2 3">
    <name type="scientific">Hevea brasiliensis</name>
    <name type="common">Para rubber tree</name>
    <name type="synonym">Siphonia brasiliensis</name>
    <dbReference type="NCBI Taxonomy" id="3981"/>
    <lineage>
        <taxon>Eukaryota</taxon>
        <taxon>Viridiplantae</taxon>
        <taxon>Streptophyta</taxon>
        <taxon>Embryophyta</taxon>
        <taxon>Tracheophyta</taxon>
        <taxon>Spermatophyta</taxon>
        <taxon>Magnoliopsida</taxon>
        <taxon>eudicotyledons</taxon>
        <taxon>Gunneridae</taxon>
        <taxon>Pentapetalae</taxon>
        <taxon>rosids</taxon>
        <taxon>fabids</taxon>
        <taxon>Malpighiales</taxon>
        <taxon>Euphorbiaceae</taxon>
        <taxon>Crotonoideae</taxon>
        <taxon>Micrandreae</taxon>
        <taxon>Hevea</taxon>
    </lineage>
</organism>
<sequence length="494" mass="56261">MDSDDSSSDNSSDKEVAHICLMALGEDKPESSQQREINTEVNNSDSLKEGTEVENSNDETETVAERARKRKGKGIAGSEPSAKKKKMEKAPASKPFVQQNIFEPRYIKWDSFSDLPYEFEELFTFQGWMEFSELNEYYYPYLIQEFYGSMKEVVKGESFSVRIKKKSQIVDVEFLASVLNLPNDGNRIGTFKDSRKLEGYDEKAFQLSIFPEGTPENEMTNISLVPQNFRILQSFIRYLLNPRSGSHSYANSLDLCIMWHLVNKIRFNLPFLIFKVIAKSSKHRRLPYAMPLTLIFQAMGVDLSKEKNNAKAAGPSGVKISEVEEEAEEHVEAAEKVQEESKLAEVEEVEKMMRRKNLQKRHRKQQEHLNETSRESSSSHTTSNSSSDNGKSEGRNGSRQEEEKEEQSQDPSSEQPNIVPTASQPVPESTISLPMQYGPRRTKTQARKSVLPIPPKIQVPITEKEPPKKKTQAKLVDPTHLRRSGRILSNKEKS</sequence>
<keyword evidence="3" id="KW-1185">Reference proteome</keyword>
<proteinExistence type="predicted"/>
<feature type="compositionally biased region" description="Basic residues" evidence="1">
    <location>
        <begin position="354"/>
        <end position="365"/>
    </location>
</feature>
<accession>A0ABQ9LN70</accession>
<name>A0ABQ9LN70_HEVBR</name>
<dbReference type="Proteomes" id="UP001174677">
    <property type="component" value="Chromosome 11"/>
</dbReference>
<evidence type="ECO:0000313" key="2">
    <source>
        <dbReference type="EMBL" id="KAJ9168036.1"/>
    </source>
</evidence>
<feature type="region of interest" description="Disordered" evidence="1">
    <location>
        <begin position="327"/>
        <end position="346"/>
    </location>
</feature>
<protein>
    <submittedName>
        <fullName evidence="2">Uncharacterized protein</fullName>
    </submittedName>
</protein>
<feature type="compositionally biased region" description="Polar residues" evidence="1">
    <location>
        <begin position="31"/>
        <end position="45"/>
    </location>
</feature>
<feature type="region of interest" description="Disordered" evidence="1">
    <location>
        <begin position="354"/>
        <end position="494"/>
    </location>
</feature>
<feature type="compositionally biased region" description="Basic and acidic residues" evidence="1">
    <location>
        <begin position="330"/>
        <end position="346"/>
    </location>
</feature>
<feature type="region of interest" description="Disordered" evidence="1">
    <location>
        <begin position="24"/>
        <end position="92"/>
    </location>
</feature>
<evidence type="ECO:0000313" key="3">
    <source>
        <dbReference type="Proteomes" id="UP001174677"/>
    </source>
</evidence>
<gene>
    <name evidence="2" type="ORF">P3X46_019611</name>
</gene>
<comment type="caution">
    <text evidence="2">The sequence shown here is derived from an EMBL/GenBank/DDBJ whole genome shotgun (WGS) entry which is preliminary data.</text>
</comment>
<evidence type="ECO:0000256" key="1">
    <source>
        <dbReference type="SAM" id="MobiDB-lite"/>
    </source>
</evidence>
<feature type="compositionally biased region" description="Polar residues" evidence="1">
    <location>
        <begin position="416"/>
        <end position="433"/>
    </location>
</feature>
<reference evidence="2" key="1">
    <citation type="journal article" date="2023" name="Plant Biotechnol. J.">
        <title>Chromosome-level wild Hevea brasiliensis genome provides new tools for genomic-assisted breeding and valuable loci to elevate rubber yield.</title>
        <authorList>
            <person name="Cheng H."/>
            <person name="Song X."/>
            <person name="Hu Y."/>
            <person name="Wu T."/>
            <person name="Yang Q."/>
            <person name="An Z."/>
            <person name="Feng S."/>
            <person name="Deng Z."/>
            <person name="Wu W."/>
            <person name="Zeng X."/>
            <person name="Tu M."/>
            <person name="Wang X."/>
            <person name="Huang H."/>
        </authorList>
    </citation>
    <scope>NUCLEOTIDE SEQUENCE</scope>
    <source>
        <strain evidence="2">MT/VB/25A 57/8</strain>
    </source>
</reference>
<feature type="compositionally biased region" description="Basic and acidic residues" evidence="1">
    <location>
        <begin position="390"/>
        <end position="402"/>
    </location>
</feature>